<evidence type="ECO:0000256" key="1">
    <source>
        <dbReference type="ARBA" id="ARBA00004141"/>
    </source>
</evidence>
<dbReference type="PANTHER" id="PTHR47891:SF2">
    <property type="entry name" value="MAGNESIUM AND COBALT TRANSPORTER"/>
    <property type="match status" value="1"/>
</dbReference>
<protein>
    <submittedName>
        <fullName evidence="7">Mg2 transporter protein CorA family protein</fullName>
    </submittedName>
</protein>
<dbReference type="AlphaFoldDB" id="F7NIY2"/>
<dbReference type="CDD" id="cd12827">
    <property type="entry name" value="EcCorA_ZntB-like_u2"/>
    <property type="match status" value="1"/>
</dbReference>
<dbReference type="RefSeq" id="WP_004573313.1">
    <property type="nucleotide sequence ID" value="NZ_AFGF01000081.1"/>
</dbReference>
<evidence type="ECO:0000313" key="7">
    <source>
        <dbReference type="EMBL" id="EGO63979.1"/>
    </source>
</evidence>
<dbReference type="EMBL" id="AFGF01000081">
    <property type="protein sequence ID" value="EGO63979.1"/>
    <property type="molecule type" value="Genomic_DNA"/>
</dbReference>
<dbReference type="GO" id="GO:0046873">
    <property type="term" value="F:metal ion transmembrane transporter activity"/>
    <property type="evidence" value="ECO:0007669"/>
    <property type="project" value="InterPro"/>
</dbReference>
<evidence type="ECO:0000256" key="3">
    <source>
        <dbReference type="ARBA" id="ARBA00022692"/>
    </source>
</evidence>
<dbReference type="SUPFAM" id="SSF144083">
    <property type="entry name" value="Magnesium transport protein CorA, transmembrane region"/>
    <property type="match status" value="1"/>
</dbReference>
<dbReference type="GO" id="GO:0016020">
    <property type="term" value="C:membrane"/>
    <property type="evidence" value="ECO:0007669"/>
    <property type="project" value="UniProtKB-SubCell"/>
</dbReference>
<dbReference type="PANTHER" id="PTHR47891">
    <property type="entry name" value="TRANSPORTER-RELATED"/>
    <property type="match status" value="1"/>
</dbReference>
<keyword evidence="5 6" id="KW-0472">Membrane</keyword>
<name>F7NIY2_9FIRM</name>
<dbReference type="SUPFAM" id="SSF143865">
    <property type="entry name" value="CorA soluble domain-like"/>
    <property type="match status" value="1"/>
</dbReference>
<dbReference type="OrthoDB" id="9803416at2"/>
<evidence type="ECO:0000256" key="4">
    <source>
        <dbReference type="ARBA" id="ARBA00022989"/>
    </source>
</evidence>
<organism evidence="7 8">
    <name type="scientific">Acetonema longum DSM 6540</name>
    <dbReference type="NCBI Taxonomy" id="1009370"/>
    <lineage>
        <taxon>Bacteria</taxon>
        <taxon>Bacillati</taxon>
        <taxon>Bacillota</taxon>
        <taxon>Negativicutes</taxon>
        <taxon>Acetonemataceae</taxon>
        <taxon>Acetonema</taxon>
    </lineage>
</organism>
<keyword evidence="4 6" id="KW-1133">Transmembrane helix</keyword>
<dbReference type="Proteomes" id="UP000003240">
    <property type="component" value="Unassembled WGS sequence"/>
</dbReference>
<comment type="subcellular location">
    <subcellularLocation>
        <location evidence="1">Membrane</location>
        <topology evidence="1">Multi-pass membrane protein</topology>
    </subcellularLocation>
</comment>
<dbReference type="InterPro" id="IPR047199">
    <property type="entry name" value="CorA-like"/>
</dbReference>
<keyword evidence="3 6" id="KW-0812">Transmembrane</keyword>
<proteinExistence type="inferred from homology"/>
<evidence type="ECO:0000256" key="6">
    <source>
        <dbReference type="SAM" id="Phobius"/>
    </source>
</evidence>
<dbReference type="Pfam" id="PF01544">
    <property type="entry name" value="CorA"/>
    <property type="match status" value="1"/>
</dbReference>
<comment type="similarity">
    <text evidence="2">Belongs to the CorA metal ion transporter (MIT) (TC 1.A.35) family.</text>
</comment>
<evidence type="ECO:0000256" key="5">
    <source>
        <dbReference type="ARBA" id="ARBA00023136"/>
    </source>
</evidence>
<dbReference type="Gene3D" id="3.30.460.20">
    <property type="entry name" value="CorA soluble domain-like"/>
    <property type="match status" value="1"/>
</dbReference>
<feature type="transmembrane region" description="Helical" evidence="6">
    <location>
        <begin position="259"/>
        <end position="279"/>
    </location>
</feature>
<evidence type="ECO:0000256" key="2">
    <source>
        <dbReference type="ARBA" id="ARBA00009765"/>
    </source>
</evidence>
<comment type="caution">
    <text evidence="7">The sequence shown here is derived from an EMBL/GenBank/DDBJ whole genome shotgun (WGS) entry which is preliminary data.</text>
</comment>
<dbReference type="STRING" id="1009370.ALO_10174"/>
<keyword evidence="8" id="KW-1185">Reference proteome</keyword>
<sequence length="317" mass="36460">MLQLFKSSYEALRELPLSVPEKGAWLNLINPKIEELNAAAVITGAPLDFLRAALDEEERSRTEIEENCLLVITNIPVMRGVDSYDTLPLSIILTPDYIVTVCLENNRVLSDFCPTNAKYFSTFKRTRFLFQLLYKSATYYLTYLKQINKRTDEIERQLRKSMQNRELFQLMELQKGYTFFSASLRSNGIVLEKLLRLRLNNQLQHLIKVYEEDEDLLEDVIIENKQAIEMVEMYNHILNGMMDTFASVISNNLNMVMKFLASMTIILSIPTMVASFFGMNVPLPFGLEQSFGFGYILVLSVTGASVAAFALWRKDMF</sequence>
<accession>F7NIY2</accession>
<dbReference type="Gene3D" id="1.20.58.340">
    <property type="entry name" value="Magnesium transport protein CorA, transmembrane region"/>
    <property type="match status" value="2"/>
</dbReference>
<dbReference type="eggNOG" id="COG0598">
    <property type="taxonomic scope" value="Bacteria"/>
</dbReference>
<feature type="transmembrane region" description="Helical" evidence="6">
    <location>
        <begin position="291"/>
        <end position="312"/>
    </location>
</feature>
<reference evidence="7 8" key="1">
    <citation type="journal article" date="2011" name="EMBO J.">
        <title>Structural diversity of bacterial flagellar motors.</title>
        <authorList>
            <person name="Chen S."/>
            <person name="Beeby M."/>
            <person name="Murphy G.E."/>
            <person name="Leadbetter J.R."/>
            <person name="Hendrixson D.R."/>
            <person name="Briegel A."/>
            <person name="Li Z."/>
            <person name="Shi J."/>
            <person name="Tocheva E.I."/>
            <person name="Muller A."/>
            <person name="Dobro M.J."/>
            <person name="Jensen G.J."/>
        </authorList>
    </citation>
    <scope>NUCLEOTIDE SEQUENCE [LARGE SCALE GENOMIC DNA]</scope>
    <source>
        <strain evidence="7 8">DSM 6540</strain>
    </source>
</reference>
<dbReference type="InterPro" id="IPR045863">
    <property type="entry name" value="CorA_TM1_TM2"/>
</dbReference>
<dbReference type="InterPro" id="IPR002523">
    <property type="entry name" value="MgTranspt_CorA/ZnTranspt_ZntB"/>
</dbReference>
<dbReference type="InterPro" id="IPR045861">
    <property type="entry name" value="CorA_cytoplasmic_dom"/>
</dbReference>
<evidence type="ECO:0000313" key="8">
    <source>
        <dbReference type="Proteomes" id="UP000003240"/>
    </source>
</evidence>
<gene>
    <name evidence="7" type="ORF">ALO_10174</name>
</gene>